<keyword evidence="9" id="KW-1185">Reference proteome</keyword>
<evidence type="ECO:0000313" key="8">
    <source>
        <dbReference type="EMBL" id="CAG8625101.1"/>
    </source>
</evidence>
<keyword evidence="4" id="KW-0255">Endonuclease</keyword>
<accession>A0ABN7ULB5</accession>
<feature type="non-terminal residue" evidence="8">
    <location>
        <position position="380"/>
    </location>
</feature>
<dbReference type="InterPro" id="IPR041588">
    <property type="entry name" value="Integrase_H2C2"/>
</dbReference>
<keyword evidence="2" id="KW-0548">Nucleotidyltransferase</keyword>
<gene>
    <name evidence="8" type="ORF">GMARGA_LOCUS8039</name>
</gene>
<feature type="domain" description="Integrase catalytic" evidence="7">
    <location>
        <begin position="143"/>
        <end position="315"/>
    </location>
</feature>
<proteinExistence type="predicted"/>
<evidence type="ECO:0000256" key="2">
    <source>
        <dbReference type="ARBA" id="ARBA00022695"/>
    </source>
</evidence>
<comment type="caution">
    <text evidence="8">The sequence shown here is derived from an EMBL/GenBank/DDBJ whole genome shotgun (WGS) entry which is preliminary data.</text>
</comment>
<keyword evidence="5" id="KW-0378">Hydrolase</keyword>
<dbReference type="Pfam" id="PF00665">
    <property type="entry name" value="rve"/>
    <property type="match status" value="1"/>
</dbReference>
<dbReference type="Gene3D" id="3.30.420.10">
    <property type="entry name" value="Ribonuclease H-like superfamily/Ribonuclease H"/>
    <property type="match status" value="1"/>
</dbReference>
<dbReference type="Proteomes" id="UP000789901">
    <property type="component" value="Unassembled WGS sequence"/>
</dbReference>
<protein>
    <submittedName>
        <fullName evidence="8">19123_t:CDS:1</fullName>
    </submittedName>
</protein>
<dbReference type="InterPro" id="IPR012337">
    <property type="entry name" value="RNaseH-like_sf"/>
</dbReference>
<evidence type="ECO:0000256" key="1">
    <source>
        <dbReference type="ARBA" id="ARBA00022679"/>
    </source>
</evidence>
<dbReference type="PANTHER" id="PTHR41694">
    <property type="entry name" value="ENDOGENOUS RETROVIRUS GROUP K MEMBER POL PROTEIN"/>
    <property type="match status" value="1"/>
</dbReference>
<evidence type="ECO:0000256" key="6">
    <source>
        <dbReference type="ARBA" id="ARBA00022918"/>
    </source>
</evidence>
<keyword evidence="3" id="KW-0540">Nuclease</keyword>
<sequence>MVKLPKIPETPDDFNDVVNYLQHKALAKKYNSLLKKSNFKRQCNNFVYNSQTGFLFFKQLSKDKNSPPILKQVVPTYDTKLREALFEKFYVGATHFDYHKTYTMIYEQYISITQNEVEKYVNDCLICIQNKSIKETSDFTSVVSVGPLEHLQVNLVDLLSYAEKNDGYCYILMLIDVFSHYVWAIPLKDKESSMIHTELVNIFKNFGSPTKLQSDNGSEFIMNVLKNPCNIFKIKLVHGYARHSQSQRKIERFNQILGRHLMKMLRDEITKVLDIIPADTIFTTQDKNNENNQALYEFHTMQVKRVHEEVLQNDETYRNKLVIHRSIHQRKLIFELEDKVAIAYNHDNNQKTQKRKLELTCSDTGTVVSICSNNRTVKVE</sequence>
<dbReference type="Pfam" id="PF17921">
    <property type="entry name" value="Integrase_H2C2"/>
    <property type="match status" value="1"/>
</dbReference>
<dbReference type="PANTHER" id="PTHR41694:SF3">
    <property type="entry name" value="RNA-DIRECTED DNA POLYMERASE-RELATED"/>
    <property type="match status" value="1"/>
</dbReference>
<dbReference type="SUPFAM" id="SSF53098">
    <property type="entry name" value="Ribonuclease H-like"/>
    <property type="match status" value="1"/>
</dbReference>
<evidence type="ECO:0000313" key="9">
    <source>
        <dbReference type="Proteomes" id="UP000789901"/>
    </source>
</evidence>
<keyword evidence="6" id="KW-0695">RNA-directed DNA polymerase</keyword>
<evidence type="ECO:0000256" key="4">
    <source>
        <dbReference type="ARBA" id="ARBA00022759"/>
    </source>
</evidence>
<name>A0ABN7ULB5_GIGMA</name>
<evidence type="ECO:0000256" key="3">
    <source>
        <dbReference type="ARBA" id="ARBA00022722"/>
    </source>
</evidence>
<reference evidence="8 9" key="1">
    <citation type="submission" date="2021-06" db="EMBL/GenBank/DDBJ databases">
        <authorList>
            <person name="Kallberg Y."/>
            <person name="Tangrot J."/>
            <person name="Rosling A."/>
        </authorList>
    </citation>
    <scope>NUCLEOTIDE SEQUENCE [LARGE SCALE GENOMIC DNA]</scope>
    <source>
        <strain evidence="8 9">120-4 pot B 10/14</strain>
    </source>
</reference>
<dbReference type="InterPro" id="IPR036397">
    <property type="entry name" value="RNaseH_sf"/>
</dbReference>
<evidence type="ECO:0000256" key="5">
    <source>
        <dbReference type="ARBA" id="ARBA00022801"/>
    </source>
</evidence>
<dbReference type="EMBL" id="CAJVQB010004038">
    <property type="protein sequence ID" value="CAG8625101.1"/>
    <property type="molecule type" value="Genomic_DNA"/>
</dbReference>
<evidence type="ECO:0000259" key="7">
    <source>
        <dbReference type="PROSITE" id="PS50994"/>
    </source>
</evidence>
<keyword evidence="1" id="KW-0808">Transferase</keyword>
<dbReference type="PROSITE" id="PS50994">
    <property type="entry name" value="INTEGRASE"/>
    <property type="match status" value="1"/>
</dbReference>
<organism evidence="8 9">
    <name type="scientific">Gigaspora margarita</name>
    <dbReference type="NCBI Taxonomy" id="4874"/>
    <lineage>
        <taxon>Eukaryota</taxon>
        <taxon>Fungi</taxon>
        <taxon>Fungi incertae sedis</taxon>
        <taxon>Mucoromycota</taxon>
        <taxon>Glomeromycotina</taxon>
        <taxon>Glomeromycetes</taxon>
        <taxon>Diversisporales</taxon>
        <taxon>Gigasporaceae</taxon>
        <taxon>Gigaspora</taxon>
    </lineage>
</organism>
<dbReference type="InterPro" id="IPR001584">
    <property type="entry name" value="Integrase_cat-core"/>
</dbReference>